<dbReference type="PANTHER" id="PTHR12533:SF7">
    <property type="entry name" value="NFAT NUCLEAR FACTOR, ISOFORM B"/>
    <property type="match status" value="1"/>
</dbReference>
<dbReference type="SUPFAM" id="SSF81296">
    <property type="entry name" value="E set domains"/>
    <property type="match status" value="1"/>
</dbReference>
<keyword evidence="10" id="KW-0832">Ubl conjugation</keyword>
<comment type="subunit">
    <text evidence="18">Homodimer when bound to DNA, completely encircles its DNA target. Interacts with CIDEC; this interaction is direct and retains NFAT5 in the cytoplasm. Does not bind with Fos and Jun transcription factors. Interacts with DDX5 and DDX17; this interaction leads to DDX5/DDX17 recruitment to LNC2 and S100A4 promoters and NFAT5-mediated DDX5/DDX17-enhanced transactivation.</text>
</comment>
<gene>
    <name evidence="23" type="ORF">V9T40_002310</name>
</gene>
<evidence type="ECO:0000256" key="3">
    <source>
        <dbReference type="ARBA" id="ARBA00004496"/>
    </source>
</evidence>
<organism evidence="23 24">
    <name type="scientific">Parthenolecanium corni</name>
    <dbReference type="NCBI Taxonomy" id="536013"/>
    <lineage>
        <taxon>Eukaryota</taxon>
        <taxon>Metazoa</taxon>
        <taxon>Ecdysozoa</taxon>
        <taxon>Arthropoda</taxon>
        <taxon>Hexapoda</taxon>
        <taxon>Insecta</taxon>
        <taxon>Pterygota</taxon>
        <taxon>Neoptera</taxon>
        <taxon>Paraneoptera</taxon>
        <taxon>Hemiptera</taxon>
        <taxon>Sternorrhyncha</taxon>
        <taxon>Coccoidea</taxon>
        <taxon>Coccidae</taxon>
        <taxon>Parthenolecanium</taxon>
    </lineage>
</organism>
<comment type="caution">
    <text evidence="23">The sequence shown here is derived from an EMBL/GenBank/DDBJ whole genome shotgun (WGS) entry which is preliminary data.</text>
</comment>
<dbReference type="Proteomes" id="UP001367676">
    <property type="component" value="Unassembled WGS sequence"/>
</dbReference>
<evidence type="ECO:0000256" key="7">
    <source>
        <dbReference type="ARBA" id="ARBA00022553"/>
    </source>
</evidence>
<evidence type="ECO:0000256" key="1">
    <source>
        <dbReference type="ARBA" id="ARBA00004123"/>
    </source>
</evidence>
<dbReference type="FunFam" id="2.60.40.10:FF:000174">
    <property type="entry name" value="Nuclear factor of activated T-cells 5, tonicity-responsive"/>
    <property type="match status" value="1"/>
</dbReference>
<dbReference type="InterPro" id="IPR037059">
    <property type="entry name" value="RHD_DNA_bind_dom_sf"/>
</dbReference>
<evidence type="ECO:0000256" key="20">
    <source>
        <dbReference type="ARBA" id="ARBA00080722"/>
    </source>
</evidence>
<dbReference type="InterPro" id="IPR008967">
    <property type="entry name" value="p53-like_TF_DNA-bd_sf"/>
</dbReference>
<dbReference type="GO" id="GO:0045944">
    <property type="term" value="P:positive regulation of transcription by RNA polymerase II"/>
    <property type="evidence" value="ECO:0007669"/>
    <property type="project" value="UniProtKB-ARBA"/>
</dbReference>
<proteinExistence type="predicted"/>
<evidence type="ECO:0000256" key="11">
    <source>
        <dbReference type="ARBA" id="ARBA00022990"/>
    </source>
</evidence>
<keyword evidence="5" id="KW-0963">Cytoplasm</keyword>
<keyword evidence="14" id="KW-0010">Activator</keyword>
<keyword evidence="24" id="KW-1185">Reference proteome</keyword>
<evidence type="ECO:0000256" key="13">
    <source>
        <dbReference type="ARBA" id="ARBA00023125"/>
    </source>
</evidence>
<dbReference type="Gene3D" id="2.60.40.10">
    <property type="entry name" value="Immunoglobulins"/>
    <property type="match status" value="1"/>
</dbReference>
<dbReference type="SMART" id="SM00429">
    <property type="entry name" value="IPT"/>
    <property type="match status" value="1"/>
</dbReference>
<keyword evidence="12" id="KW-0805">Transcription regulation</keyword>
<sequence length="520" mass="56677">MGNGGRVGGILGSEAVDYLCSKREIIRVTSPCDNSDDSGIGIENSSDYLSNSVIPASVFRFASSQKRSVDEPFALSSKRHRADLKTHNDLEDSYSFPIPPITLSNSNSICSVSSQDLQSTLPMAAKGMRRSVVSGKRLIGPPTLSSQLSSTSRNNKVQLQILNQPEQQHRARYQTEGSRGAVKDRTGNGFPVVKITGYNKLTTLQVFIGSDQGRVTPHMFYQACRVTGKNSTPCSEKNINGTIVIEIDIDPAKDMTVTCDCVGILKERNVDVEHRFPEECSTRSKKKSTRCRMVFRAVITNDDGTSETLQVASQPIACTQPPGIPEICKKSLTSCPAAGGKELFILGKNFLKDTHVMFQTEDWEQSVNPDKEFLQQTHLVCTVPAFKNVEIKEPVNAKICVISGNRTSEPHSFTYTPLNEMLSSSANSTAVESSARAANAEIASNADVDADCSTPFAGKVHASWWEYTEADNTPVAPTFYQCSQKPFKPERCLPHFSNTLSTLLPRSDSMIVSGACCGCG</sequence>
<dbReference type="GO" id="GO:0005694">
    <property type="term" value="C:chromosome"/>
    <property type="evidence" value="ECO:0007669"/>
    <property type="project" value="UniProtKB-SubCell"/>
</dbReference>
<evidence type="ECO:0000256" key="4">
    <source>
        <dbReference type="ARBA" id="ARBA00022454"/>
    </source>
</evidence>
<reference evidence="23 24" key="1">
    <citation type="submission" date="2024-03" db="EMBL/GenBank/DDBJ databases">
        <title>Adaptation during the transition from Ophiocordyceps entomopathogen to insect associate is accompanied by gene loss and intensified selection.</title>
        <authorList>
            <person name="Ward C.M."/>
            <person name="Onetto C.A."/>
            <person name="Borneman A.R."/>
        </authorList>
    </citation>
    <scope>NUCLEOTIDE SEQUENCE [LARGE SCALE GENOMIC DNA]</scope>
    <source>
        <strain evidence="23">AWRI1</strain>
        <tissue evidence="23">Single Adult Female</tissue>
    </source>
</reference>
<dbReference type="GO" id="GO:1902531">
    <property type="term" value="P:regulation of intracellular signal transduction"/>
    <property type="evidence" value="ECO:0007669"/>
    <property type="project" value="UniProtKB-ARBA"/>
</dbReference>
<dbReference type="SUPFAM" id="SSF49417">
    <property type="entry name" value="p53-like transcription factors"/>
    <property type="match status" value="1"/>
</dbReference>
<evidence type="ECO:0000256" key="14">
    <source>
        <dbReference type="ARBA" id="ARBA00023159"/>
    </source>
</evidence>
<dbReference type="GO" id="GO:0000978">
    <property type="term" value="F:RNA polymerase II cis-regulatory region sequence-specific DNA binding"/>
    <property type="evidence" value="ECO:0007669"/>
    <property type="project" value="TreeGrafter"/>
</dbReference>
<comment type="function">
    <text evidence="17">Transcription factor involved, among others, in the transcriptional regulation of osmoprotective and inflammatory genes. Binds the DNA consensus sequence 5'-[ACT][AG]TGGAAA[CAT]A[TA][ATC][CA][ATG][GT][GAC][CG][CT]-3'. Mediates the transcriptional response to hypertonicity. Positively regulates the transcription of LCN2 and S100A4 genes; optimal transactivation of these genes requires the presence of DDX5/DDX17. Also involved in the DNA damage response by preventing formation of R-loops; R-loops are composed of a DNA:RNA hybrid and the associated non-template single-stranded DNA.</text>
</comment>
<dbReference type="InterPro" id="IPR013783">
    <property type="entry name" value="Ig-like_fold"/>
</dbReference>
<dbReference type="GO" id="GO:0000981">
    <property type="term" value="F:DNA-binding transcription factor activity, RNA polymerase II-specific"/>
    <property type="evidence" value="ECO:0007669"/>
    <property type="project" value="TreeGrafter"/>
</dbReference>
<keyword evidence="6" id="KW-1017">Isopeptide bond</keyword>
<dbReference type="GO" id="GO:0005737">
    <property type="term" value="C:cytoplasm"/>
    <property type="evidence" value="ECO:0007669"/>
    <property type="project" value="UniProtKB-SubCell"/>
</dbReference>
<dbReference type="AlphaFoldDB" id="A0AAN9TUB0"/>
<evidence type="ECO:0000256" key="12">
    <source>
        <dbReference type="ARBA" id="ARBA00023015"/>
    </source>
</evidence>
<dbReference type="PANTHER" id="PTHR12533">
    <property type="entry name" value="NFAT"/>
    <property type="match status" value="1"/>
</dbReference>
<evidence type="ECO:0000256" key="9">
    <source>
        <dbReference type="ARBA" id="ARBA00022765"/>
    </source>
</evidence>
<dbReference type="GO" id="GO:0006974">
    <property type="term" value="P:DNA damage response"/>
    <property type="evidence" value="ECO:0007669"/>
    <property type="project" value="UniProtKB-KW"/>
</dbReference>
<dbReference type="InterPro" id="IPR014756">
    <property type="entry name" value="Ig_E-set"/>
</dbReference>
<dbReference type="InterPro" id="IPR008366">
    <property type="entry name" value="NFAT"/>
</dbReference>
<name>A0AAN9TUB0_9HEMI</name>
<dbReference type="Gene3D" id="2.60.40.340">
    <property type="entry name" value="Rel homology domain (RHD), DNA-binding domain"/>
    <property type="match status" value="1"/>
</dbReference>
<keyword evidence="8" id="KW-0227">DNA damage</keyword>
<evidence type="ECO:0000256" key="19">
    <source>
        <dbReference type="ARBA" id="ARBA00072227"/>
    </source>
</evidence>
<keyword evidence="13" id="KW-0238">DNA-binding</keyword>
<dbReference type="GO" id="GO:0005634">
    <property type="term" value="C:nucleus"/>
    <property type="evidence" value="ECO:0007669"/>
    <property type="project" value="UniProtKB-SubCell"/>
</dbReference>
<keyword evidence="7" id="KW-0597">Phosphoprotein</keyword>
<evidence type="ECO:0000256" key="2">
    <source>
        <dbReference type="ARBA" id="ARBA00004286"/>
    </source>
</evidence>
<keyword evidence="9" id="KW-0013">ADP-ribosylation</keyword>
<dbReference type="Pfam" id="PF00554">
    <property type="entry name" value="RHD_DNA_bind"/>
    <property type="match status" value="1"/>
</dbReference>
<accession>A0AAN9TUB0</accession>
<dbReference type="GO" id="GO:0005667">
    <property type="term" value="C:transcription regulator complex"/>
    <property type="evidence" value="ECO:0007669"/>
    <property type="project" value="TreeGrafter"/>
</dbReference>
<dbReference type="GO" id="GO:0048731">
    <property type="term" value="P:system development"/>
    <property type="evidence" value="ECO:0007669"/>
    <property type="project" value="UniProtKB-ARBA"/>
</dbReference>
<evidence type="ECO:0000256" key="10">
    <source>
        <dbReference type="ARBA" id="ARBA00022843"/>
    </source>
</evidence>
<evidence type="ECO:0000313" key="23">
    <source>
        <dbReference type="EMBL" id="KAK7590697.1"/>
    </source>
</evidence>
<keyword evidence="16" id="KW-0539">Nucleus</keyword>
<evidence type="ECO:0000256" key="8">
    <source>
        <dbReference type="ARBA" id="ARBA00022763"/>
    </source>
</evidence>
<evidence type="ECO:0000256" key="16">
    <source>
        <dbReference type="ARBA" id="ARBA00023242"/>
    </source>
</evidence>
<keyword evidence="11" id="KW-0007">Acetylation</keyword>
<dbReference type="EMBL" id="JBBCAQ010000022">
    <property type="protein sequence ID" value="KAK7590697.1"/>
    <property type="molecule type" value="Genomic_DNA"/>
</dbReference>
<dbReference type="GO" id="GO:0010467">
    <property type="term" value="P:gene expression"/>
    <property type="evidence" value="ECO:0007669"/>
    <property type="project" value="UniProtKB-ARBA"/>
</dbReference>
<evidence type="ECO:0000313" key="24">
    <source>
        <dbReference type="Proteomes" id="UP001367676"/>
    </source>
</evidence>
<dbReference type="PROSITE" id="PS50254">
    <property type="entry name" value="REL_2"/>
    <property type="match status" value="1"/>
</dbReference>
<keyword evidence="4" id="KW-0158">Chromosome</keyword>
<feature type="domain" description="RHD" evidence="22">
    <location>
        <begin position="142"/>
        <end position="323"/>
    </location>
</feature>
<protein>
    <recommendedName>
        <fullName evidence="19">Nuclear factor of activated T-cells 5</fullName>
    </recommendedName>
    <alternativeName>
        <fullName evidence="20">T-cell transcription factor NFAT5</fullName>
    </alternativeName>
</protein>
<feature type="region of interest" description="Disordered" evidence="21">
    <location>
        <begin position="166"/>
        <end position="185"/>
    </location>
</feature>
<dbReference type="FunFam" id="2.60.40.340:FF:000002">
    <property type="entry name" value="Nuclear factor of activated T-cells 5, tonicity-responsive"/>
    <property type="match status" value="1"/>
</dbReference>
<comment type="subcellular location">
    <subcellularLocation>
        <location evidence="2">Chromosome</location>
    </subcellularLocation>
    <subcellularLocation>
        <location evidence="3">Cytoplasm</location>
    </subcellularLocation>
    <subcellularLocation>
        <location evidence="1">Nucleus</location>
    </subcellularLocation>
</comment>
<dbReference type="InterPro" id="IPR002909">
    <property type="entry name" value="IPT_dom"/>
</dbReference>
<evidence type="ECO:0000256" key="21">
    <source>
        <dbReference type="SAM" id="MobiDB-lite"/>
    </source>
</evidence>
<evidence type="ECO:0000256" key="17">
    <source>
        <dbReference type="ARBA" id="ARBA00055141"/>
    </source>
</evidence>
<evidence type="ECO:0000259" key="22">
    <source>
        <dbReference type="PROSITE" id="PS50254"/>
    </source>
</evidence>
<evidence type="ECO:0000256" key="15">
    <source>
        <dbReference type="ARBA" id="ARBA00023163"/>
    </source>
</evidence>
<dbReference type="InterPro" id="IPR032397">
    <property type="entry name" value="RHD_dimer"/>
</dbReference>
<dbReference type="GO" id="GO:0048468">
    <property type="term" value="P:cell development"/>
    <property type="evidence" value="ECO:0007669"/>
    <property type="project" value="UniProtKB-ARBA"/>
</dbReference>
<evidence type="ECO:0000256" key="5">
    <source>
        <dbReference type="ARBA" id="ARBA00022490"/>
    </source>
</evidence>
<dbReference type="Pfam" id="PF16179">
    <property type="entry name" value="RHD_dimer"/>
    <property type="match status" value="1"/>
</dbReference>
<keyword evidence="15" id="KW-0804">Transcription</keyword>
<dbReference type="InterPro" id="IPR011539">
    <property type="entry name" value="RHD_DNA_bind_dom"/>
</dbReference>
<evidence type="ECO:0000256" key="6">
    <source>
        <dbReference type="ARBA" id="ARBA00022499"/>
    </source>
</evidence>
<evidence type="ECO:0000256" key="18">
    <source>
        <dbReference type="ARBA" id="ARBA00065799"/>
    </source>
</evidence>